<reference evidence="2 3" key="1">
    <citation type="journal article" date="2015" name="Int. J. Syst. Evol. Microbiol.">
        <title>Methanoculleus taiwanensis sp. nov., a methanogen isolated from deep marine sediment at the deformation front area near Taiwan.</title>
        <authorList>
            <person name="Weng C.Y."/>
            <person name="Chen S.C."/>
            <person name="Lai M.C."/>
            <person name="Wu S.Y."/>
            <person name="Lin S."/>
            <person name="Yang T.F."/>
            <person name="Chen P.C."/>
        </authorList>
    </citation>
    <scope>NUCLEOTIDE SEQUENCE [LARGE SCALE GENOMIC DNA]</scope>
    <source>
        <strain evidence="2 3">CYW4</strain>
    </source>
</reference>
<dbReference type="RefSeq" id="WP_164913604.1">
    <property type="nucleotide sequence ID" value="NZ_LHQS01000001.1"/>
</dbReference>
<protein>
    <recommendedName>
        <fullName evidence="1">KTSC domain-containing protein</fullName>
    </recommendedName>
</protein>
<proteinExistence type="predicted"/>
<name>A0A498H2V1_9EURY</name>
<dbReference type="EMBL" id="LHQS01000001">
    <property type="protein sequence ID" value="RXE57421.1"/>
    <property type="molecule type" value="Genomic_DNA"/>
</dbReference>
<organism evidence="2 3">
    <name type="scientific">Methanoculleus taiwanensis</name>
    <dbReference type="NCBI Taxonomy" id="1550565"/>
    <lineage>
        <taxon>Archaea</taxon>
        <taxon>Methanobacteriati</taxon>
        <taxon>Methanobacteriota</taxon>
        <taxon>Stenosarchaea group</taxon>
        <taxon>Methanomicrobia</taxon>
        <taxon>Methanomicrobiales</taxon>
        <taxon>Methanomicrobiaceae</taxon>
        <taxon>Methanoculleus</taxon>
    </lineage>
</organism>
<dbReference type="Pfam" id="PF13619">
    <property type="entry name" value="KTSC"/>
    <property type="match status" value="1"/>
</dbReference>
<evidence type="ECO:0000313" key="2">
    <source>
        <dbReference type="EMBL" id="RXE57421.1"/>
    </source>
</evidence>
<evidence type="ECO:0000259" key="1">
    <source>
        <dbReference type="Pfam" id="PF13619"/>
    </source>
</evidence>
<feature type="domain" description="KTSC" evidence="1">
    <location>
        <begin position="8"/>
        <end position="64"/>
    </location>
</feature>
<sequence>MQSRVVASGAITSAEYDQHSGSLDILFGNGETFRYYGVPPDVYRGLMASTSPMAYFEVAIEGRYSFTRTTR</sequence>
<dbReference type="Proteomes" id="UP000290932">
    <property type="component" value="Unassembled WGS sequence"/>
</dbReference>
<accession>A0A498H2V1</accession>
<evidence type="ECO:0000313" key="3">
    <source>
        <dbReference type="Proteomes" id="UP000290932"/>
    </source>
</evidence>
<comment type="caution">
    <text evidence="2">The sequence shown here is derived from an EMBL/GenBank/DDBJ whole genome shotgun (WGS) entry which is preliminary data.</text>
</comment>
<dbReference type="OrthoDB" id="104538at2157"/>
<gene>
    <name evidence="2" type="ORF">ABH15_01210</name>
</gene>
<dbReference type="AlphaFoldDB" id="A0A498H2V1"/>
<keyword evidence="3" id="KW-1185">Reference proteome</keyword>
<dbReference type="InterPro" id="IPR025309">
    <property type="entry name" value="KTSC_dom"/>
</dbReference>